<evidence type="ECO:0000313" key="2">
    <source>
        <dbReference type="EMBL" id="GGG46470.1"/>
    </source>
</evidence>
<dbReference type="SUPFAM" id="SSF53187">
    <property type="entry name" value="Zn-dependent exopeptidases"/>
    <property type="match status" value="1"/>
</dbReference>
<gene>
    <name evidence="2" type="ORF">GCM10007332_04990</name>
</gene>
<reference evidence="3" key="1">
    <citation type="journal article" date="2019" name="Int. J. Syst. Evol. Microbiol.">
        <title>The Global Catalogue of Microorganisms (GCM) 10K type strain sequencing project: providing services to taxonomists for standard genome sequencing and annotation.</title>
        <authorList>
            <consortium name="The Broad Institute Genomics Platform"/>
            <consortium name="The Broad Institute Genome Sequencing Center for Infectious Disease"/>
            <person name="Wu L."/>
            <person name="Ma J."/>
        </authorList>
    </citation>
    <scope>NUCLEOTIDE SEQUENCE [LARGE SCALE GENOMIC DNA]</scope>
    <source>
        <strain evidence="3">CCM 8490</strain>
    </source>
</reference>
<sequence length="327" mass="36794">MIGNKSRKTSTYHFKINPSMKKIIFFILAANSLFTFAQEVSKERVINIVSTLASDEMKGRKFGTPENDKAAEYIAQEFKKNNLDYCFGDSYLIPFEYKGQKGYNVCGIKKGKSEQSLAYSAHFDHIGTNNKEGDNIYNGADDDASGVSTVIGLADYFKDKKTDFSMVFMAFNAEEIGLVGSKALSENQSLNPVFSNIKALFNFEMLATESQFGKNAVFMTGDEFSDFDELINASAVNGLKVYPDPYQGQHLFYRSDNVNFVKKKIIAHSISTVDMNKASHYHAVNDDINIVDADNLTNIINNFAKTINKLNTKNFQPKYNDKVKYDF</sequence>
<evidence type="ECO:0000259" key="1">
    <source>
        <dbReference type="Pfam" id="PF04389"/>
    </source>
</evidence>
<dbReference type="EMBL" id="BMCW01000001">
    <property type="protein sequence ID" value="GGG46470.1"/>
    <property type="molecule type" value="Genomic_DNA"/>
</dbReference>
<dbReference type="InterPro" id="IPR045175">
    <property type="entry name" value="M28_fam"/>
</dbReference>
<name>A0ABQ1WYB2_9FLAO</name>
<comment type="caution">
    <text evidence="2">The sequence shown here is derived from an EMBL/GenBank/DDBJ whole genome shotgun (WGS) entry which is preliminary data.</text>
</comment>
<dbReference type="PANTHER" id="PTHR12147">
    <property type="entry name" value="METALLOPEPTIDASE M28 FAMILY MEMBER"/>
    <property type="match status" value="1"/>
</dbReference>
<dbReference type="Gene3D" id="3.40.630.10">
    <property type="entry name" value="Zn peptidases"/>
    <property type="match status" value="1"/>
</dbReference>
<dbReference type="InterPro" id="IPR007484">
    <property type="entry name" value="Peptidase_M28"/>
</dbReference>
<dbReference type="Pfam" id="PF04389">
    <property type="entry name" value="Peptidase_M28"/>
    <property type="match status" value="1"/>
</dbReference>
<evidence type="ECO:0000313" key="3">
    <source>
        <dbReference type="Proteomes" id="UP000658202"/>
    </source>
</evidence>
<protein>
    <submittedName>
        <fullName evidence="2">Peptidase M28</fullName>
    </submittedName>
</protein>
<dbReference type="PANTHER" id="PTHR12147:SF26">
    <property type="entry name" value="PEPTIDASE M28 DOMAIN-CONTAINING PROTEIN"/>
    <property type="match status" value="1"/>
</dbReference>
<feature type="domain" description="Peptidase M28" evidence="1">
    <location>
        <begin position="104"/>
        <end position="306"/>
    </location>
</feature>
<proteinExistence type="predicted"/>
<keyword evidence="3" id="KW-1185">Reference proteome</keyword>
<dbReference type="Proteomes" id="UP000658202">
    <property type="component" value="Unassembled WGS sequence"/>
</dbReference>
<accession>A0ABQ1WYB2</accession>
<organism evidence="2 3">
    <name type="scientific">Epilithonimonas arachidiradicis</name>
    <dbReference type="NCBI Taxonomy" id="1617282"/>
    <lineage>
        <taxon>Bacteria</taxon>
        <taxon>Pseudomonadati</taxon>
        <taxon>Bacteroidota</taxon>
        <taxon>Flavobacteriia</taxon>
        <taxon>Flavobacteriales</taxon>
        <taxon>Weeksellaceae</taxon>
        <taxon>Chryseobacterium group</taxon>
        <taxon>Epilithonimonas</taxon>
    </lineage>
</organism>